<dbReference type="EMBL" id="JAJOMB010000009">
    <property type="protein sequence ID" value="MCD5312937.1"/>
    <property type="molecule type" value="Genomic_DNA"/>
</dbReference>
<dbReference type="SUPFAM" id="SSF49879">
    <property type="entry name" value="SMAD/FHA domain"/>
    <property type="match status" value="1"/>
</dbReference>
<sequence>MRGADIPEGTARMGQMGMTQQVPSGAMSQPPFGDVQPPAAVLFSVAEGNTRRAVPPGQEVTVGRSRTCDLRIAHEPEDDYVSRHTATLRVLADCVLIRNVSSSKLLTLRPHTGAARTVEPGAATTSLPWRQFDVVVTGRFGRDYVVQVDARGLPPSHNEREDETDSSPTVVVPPIMLTPAQRRLLTALCEPLLTRSGPEASAATYRQVAERVGRRPGYVRNVFKQVREKLDSHGVPGLVSRERPDAAEDFRMPLAMWAIRSGTITRADLAQAQTWFAVAAANPQEPHEDDETQ</sequence>
<reference evidence="2" key="1">
    <citation type="submission" date="2021-11" db="EMBL/GenBank/DDBJ databases">
        <title>Streptomyces corallinus and Kineosporia corallina sp. nov., two new coral-derived marine actinobacteria.</title>
        <authorList>
            <person name="Buangrab K."/>
            <person name="Sutthacheep M."/>
            <person name="Yeemin T."/>
            <person name="Harunari E."/>
            <person name="Igarashi Y."/>
            <person name="Sripreechasak P."/>
            <person name="Kanchanasin P."/>
            <person name="Tanasupawat S."/>
            <person name="Phongsopitanun W."/>
        </authorList>
    </citation>
    <scope>NUCLEOTIDE SEQUENCE</scope>
    <source>
        <strain evidence="2">JCM 31032</strain>
    </source>
</reference>
<dbReference type="Proteomes" id="UP001138997">
    <property type="component" value="Unassembled WGS sequence"/>
</dbReference>
<evidence type="ECO:0008006" key="4">
    <source>
        <dbReference type="Google" id="ProtNLM"/>
    </source>
</evidence>
<name>A0A9X1NDE8_9ACTN</name>
<dbReference type="InterPro" id="IPR008984">
    <property type="entry name" value="SMAD_FHA_dom_sf"/>
</dbReference>
<evidence type="ECO:0000313" key="3">
    <source>
        <dbReference type="Proteomes" id="UP001138997"/>
    </source>
</evidence>
<organism evidence="2 3">
    <name type="scientific">Kineosporia babensis</name>
    <dbReference type="NCBI Taxonomy" id="499548"/>
    <lineage>
        <taxon>Bacteria</taxon>
        <taxon>Bacillati</taxon>
        <taxon>Actinomycetota</taxon>
        <taxon>Actinomycetes</taxon>
        <taxon>Kineosporiales</taxon>
        <taxon>Kineosporiaceae</taxon>
        <taxon>Kineosporia</taxon>
    </lineage>
</organism>
<comment type="caution">
    <text evidence="2">The sequence shown here is derived from an EMBL/GenBank/DDBJ whole genome shotgun (WGS) entry which is preliminary data.</text>
</comment>
<dbReference type="CDD" id="cd00060">
    <property type="entry name" value="FHA"/>
    <property type="match status" value="1"/>
</dbReference>
<protein>
    <recommendedName>
        <fullName evidence="4">FHA domain-containing protein</fullName>
    </recommendedName>
</protein>
<dbReference type="AlphaFoldDB" id="A0A9X1NDE8"/>
<gene>
    <name evidence="2" type="ORF">LR394_18680</name>
</gene>
<proteinExistence type="predicted"/>
<evidence type="ECO:0000313" key="2">
    <source>
        <dbReference type="EMBL" id="MCD5312937.1"/>
    </source>
</evidence>
<evidence type="ECO:0000256" key="1">
    <source>
        <dbReference type="SAM" id="MobiDB-lite"/>
    </source>
</evidence>
<dbReference type="Gene3D" id="2.60.200.20">
    <property type="match status" value="1"/>
</dbReference>
<dbReference type="RefSeq" id="WP_231443659.1">
    <property type="nucleotide sequence ID" value="NZ_JAJOMB010000009.1"/>
</dbReference>
<keyword evidence="3" id="KW-1185">Reference proteome</keyword>
<accession>A0A9X1NDE8</accession>
<feature type="region of interest" description="Disordered" evidence="1">
    <location>
        <begin position="152"/>
        <end position="171"/>
    </location>
</feature>